<dbReference type="Pfam" id="PF11259">
    <property type="entry name" value="DUF3060"/>
    <property type="match status" value="1"/>
</dbReference>
<keyword evidence="2" id="KW-1133">Transmembrane helix</keyword>
<dbReference type="Proteomes" id="UP000094053">
    <property type="component" value="Unassembled WGS sequence"/>
</dbReference>
<dbReference type="STRING" id="1776.BHQ18_08905"/>
<feature type="region of interest" description="Disordered" evidence="1">
    <location>
        <begin position="1"/>
        <end position="52"/>
    </location>
</feature>
<name>A0A1E3RNG1_MYCFV</name>
<keyword evidence="2" id="KW-0812">Transmembrane</keyword>
<evidence type="ECO:0000313" key="3">
    <source>
        <dbReference type="EMBL" id="ODQ90952.1"/>
    </source>
</evidence>
<protein>
    <recommendedName>
        <fullName evidence="5">DUF3060 domain-containing protein</fullName>
    </recommendedName>
</protein>
<accession>A0A1E3RNG1</accession>
<evidence type="ECO:0000256" key="1">
    <source>
        <dbReference type="SAM" id="MobiDB-lite"/>
    </source>
</evidence>
<comment type="caution">
    <text evidence="3">The sequence shown here is derived from an EMBL/GenBank/DDBJ whole genome shotgun (WGS) entry which is preliminary data.</text>
</comment>
<evidence type="ECO:0000313" key="4">
    <source>
        <dbReference type="Proteomes" id="UP000094053"/>
    </source>
</evidence>
<evidence type="ECO:0000256" key="2">
    <source>
        <dbReference type="SAM" id="Phobius"/>
    </source>
</evidence>
<dbReference type="EMBL" id="MIHA01000005">
    <property type="protein sequence ID" value="ODQ90952.1"/>
    <property type="molecule type" value="Genomic_DNA"/>
</dbReference>
<dbReference type="InterPro" id="IPR021417">
    <property type="entry name" value="DUF3060"/>
</dbReference>
<reference evidence="4" key="1">
    <citation type="submission" date="2016-09" db="EMBL/GenBank/DDBJ databases">
        <authorList>
            <person name="Greninger A.L."/>
            <person name="Jerome K.R."/>
            <person name="Mcnair B."/>
            <person name="Wallis C."/>
            <person name="Fang F."/>
        </authorList>
    </citation>
    <scope>NUCLEOTIDE SEQUENCE [LARGE SCALE GENOMIC DNA]</scope>
    <source>
        <strain evidence="4">M6</strain>
    </source>
</reference>
<sequence>MWQHLPMNPEDDPEARIRQLEQPLANSGVELGTTDPAATPPTSPLPPPVYAGPYQPPYDQSPYAAPPFGVAYPQVAKSGVPVGLVLAMIGVVAVLIVAGIGAVVWMVSSSNPGTSARPVGSGSFDDVPTWVPPSFPSVVVPTEQPPQVAVAPAGENYSISGVDNVETVECNGSEISISGVNNTVTLLGHCLSVNVSGVENNVELDSADRISASGFDNEVIYHSGEPEVAATSRNIVAKG</sequence>
<feature type="compositionally biased region" description="Pro residues" evidence="1">
    <location>
        <begin position="38"/>
        <end position="52"/>
    </location>
</feature>
<keyword evidence="4" id="KW-1185">Reference proteome</keyword>
<organism evidence="3 4">
    <name type="scientific">Mycolicibacterium flavescens</name>
    <name type="common">Mycobacterium flavescens</name>
    <dbReference type="NCBI Taxonomy" id="1776"/>
    <lineage>
        <taxon>Bacteria</taxon>
        <taxon>Bacillati</taxon>
        <taxon>Actinomycetota</taxon>
        <taxon>Actinomycetes</taxon>
        <taxon>Mycobacteriales</taxon>
        <taxon>Mycobacteriaceae</taxon>
        <taxon>Mycolicibacterium</taxon>
    </lineage>
</organism>
<feature type="transmembrane region" description="Helical" evidence="2">
    <location>
        <begin position="82"/>
        <end position="107"/>
    </location>
</feature>
<evidence type="ECO:0008006" key="5">
    <source>
        <dbReference type="Google" id="ProtNLM"/>
    </source>
</evidence>
<gene>
    <name evidence="3" type="ORF">BHQ18_08905</name>
</gene>
<keyword evidence="2" id="KW-0472">Membrane</keyword>
<dbReference type="AlphaFoldDB" id="A0A1E3RNG1"/>
<proteinExistence type="predicted"/>